<comment type="caution">
    <text evidence="7">Lacks conserved residue(s) required for the propagation of feature annotation.</text>
</comment>
<dbReference type="SUPFAM" id="SSF49785">
    <property type="entry name" value="Galactose-binding domain-like"/>
    <property type="match status" value="1"/>
</dbReference>
<feature type="chain" id="PRO_5027818547" evidence="10">
    <location>
        <begin position="24"/>
        <end position="710"/>
    </location>
</feature>
<name>A0A6P8RYT3_GEOSA</name>
<dbReference type="PROSITE" id="PS01285">
    <property type="entry name" value="FA58C_1"/>
    <property type="match status" value="1"/>
</dbReference>
<feature type="domain" description="CUB" evidence="11">
    <location>
        <begin position="29"/>
        <end position="142"/>
    </location>
</feature>
<dbReference type="InterPro" id="IPR008979">
    <property type="entry name" value="Galactose-bd-like_sf"/>
</dbReference>
<evidence type="ECO:0000256" key="9">
    <source>
        <dbReference type="SAM" id="Phobius"/>
    </source>
</evidence>
<dbReference type="SMART" id="SM00231">
    <property type="entry name" value="FA58C"/>
    <property type="match status" value="1"/>
</dbReference>
<dbReference type="RefSeq" id="XP_033809861.1">
    <property type="nucleotide sequence ID" value="XM_033953970.1"/>
</dbReference>
<keyword evidence="6 7" id="KW-1015">Disulfide bond</keyword>
<dbReference type="Gene3D" id="2.170.130.20">
    <property type="entry name" value="LCCL-like domain"/>
    <property type="match status" value="1"/>
</dbReference>
<sequence>MSRATVCSCRALLQALLLCAASAQKGDACGHRVLSLKSGTLASKNYPGTYPNQTQCEWSIRVAEGNNLILKFGDVDIEYSEGCVSSFIRISSLSSGISYGPYCGTRNSVPGDFRVNSSAVTILFNSTVHRSGRGFLLSYASADHPDLISCLDKGTYYLKEQVSVYCPAGCKDIAGDIWGEAAQGYRDTSVICKAAIHAGVISDDIGGQVTLTQEKGITLYESAWANGLQSRRGSLSEKRLMFQRVCSDLLDVTHFSASSSWLSVDPIGQHMNWSPERASFRNEPAPSSWVAEFSSTTEWLEIDLGGRKNITGIITKGSANEKYNFYVTSYKILSGRDEKGGKSNARRTNNWRVYKSGLGKDEKVFEGNQDPLLEVYNAFIPPIVAQYLRVAPQTWNQRIALNVALVGCQASRSRGVVFGISKDIPGTTRSPTAHPTIPAVAVSPEKKDHVLLAVLVIGSFLLAISGLILLAFLCWKKRKGAAEMSCSFLTGYRRKESGQACCRGSVQPYTVENCALDPNGAPTAGEMALGSSECRERKKAMPRGARDVRLPRSSDQRDDYAEPDLAQVSWTNQKCSSTFKPDPDEGYMLPLVVSHYDVPGKHHEYAEPLPPEPEYATPFTDQGLEPITSRKNICVVKVTPLSHGNASMPSAALSAQSPYDFPLPRGKGMEERTNSTGAEYPRGYSKASTIYAEPQPERTDPQYHIYHEPL</sequence>
<protein>
    <submittedName>
        <fullName evidence="15">Discoidin, CUB and LCCL domain-containing protein 1-like isoform X1</fullName>
    </submittedName>
</protein>
<feature type="region of interest" description="Disordered" evidence="8">
    <location>
        <begin position="532"/>
        <end position="565"/>
    </location>
</feature>
<dbReference type="SUPFAM" id="SSF49854">
    <property type="entry name" value="Spermadhesin, CUB domain"/>
    <property type="match status" value="1"/>
</dbReference>
<keyword evidence="5 9" id="KW-0472">Membrane</keyword>
<evidence type="ECO:0000256" key="10">
    <source>
        <dbReference type="SAM" id="SignalP"/>
    </source>
</evidence>
<feature type="compositionally biased region" description="Basic and acidic residues" evidence="8">
    <location>
        <begin position="544"/>
        <end position="560"/>
    </location>
</feature>
<evidence type="ECO:0000256" key="3">
    <source>
        <dbReference type="ARBA" id="ARBA00022692"/>
    </source>
</evidence>
<dbReference type="InterPro" id="IPR036609">
    <property type="entry name" value="LCCL_sf"/>
</dbReference>
<dbReference type="Pfam" id="PF03815">
    <property type="entry name" value="LCCL"/>
    <property type="match status" value="1"/>
</dbReference>
<dbReference type="PROSITE" id="PS01180">
    <property type="entry name" value="CUB"/>
    <property type="match status" value="1"/>
</dbReference>
<dbReference type="CDD" id="cd00057">
    <property type="entry name" value="FA58C"/>
    <property type="match status" value="1"/>
</dbReference>
<evidence type="ECO:0000259" key="13">
    <source>
        <dbReference type="PROSITE" id="PS50820"/>
    </source>
</evidence>
<dbReference type="SMART" id="SM00042">
    <property type="entry name" value="CUB"/>
    <property type="match status" value="1"/>
</dbReference>
<dbReference type="SMART" id="SM00603">
    <property type="entry name" value="LCCL"/>
    <property type="match status" value="1"/>
</dbReference>
<feature type="domain" description="F5/8 type C" evidence="12">
    <location>
        <begin position="246"/>
        <end position="408"/>
    </location>
</feature>
<evidence type="ECO:0000256" key="2">
    <source>
        <dbReference type="ARBA" id="ARBA00022553"/>
    </source>
</evidence>
<evidence type="ECO:0000256" key="1">
    <source>
        <dbReference type="ARBA" id="ARBA00004479"/>
    </source>
</evidence>
<dbReference type="KEGG" id="gsh:117364602"/>
<dbReference type="InterPro" id="IPR050633">
    <property type="entry name" value="Neuropilin_MCO_CoagFactor"/>
</dbReference>
<dbReference type="GO" id="GO:0038023">
    <property type="term" value="F:signaling receptor activity"/>
    <property type="evidence" value="ECO:0007669"/>
    <property type="project" value="TreeGrafter"/>
</dbReference>
<feature type="signal peptide" evidence="10">
    <location>
        <begin position="1"/>
        <end position="23"/>
    </location>
</feature>
<dbReference type="GeneID" id="117364602"/>
<dbReference type="PROSITE" id="PS50022">
    <property type="entry name" value="FA58C_3"/>
    <property type="match status" value="1"/>
</dbReference>
<feature type="domain" description="LCCL" evidence="13">
    <location>
        <begin position="144"/>
        <end position="240"/>
    </location>
</feature>
<organism evidence="14 15">
    <name type="scientific">Geotrypetes seraphini</name>
    <name type="common">Gaboon caecilian</name>
    <name type="synonym">Caecilia seraphini</name>
    <dbReference type="NCBI Taxonomy" id="260995"/>
    <lineage>
        <taxon>Eukaryota</taxon>
        <taxon>Metazoa</taxon>
        <taxon>Chordata</taxon>
        <taxon>Craniata</taxon>
        <taxon>Vertebrata</taxon>
        <taxon>Euteleostomi</taxon>
        <taxon>Amphibia</taxon>
        <taxon>Gymnophiona</taxon>
        <taxon>Geotrypetes</taxon>
    </lineage>
</organism>
<dbReference type="InterPro" id="IPR000421">
    <property type="entry name" value="FA58C"/>
</dbReference>
<dbReference type="InterPro" id="IPR035914">
    <property type="entry name" value="Sperma_CUB_dom_sf"/>
</dbReference>
<evidence type="ECO:0000256" key="4">
    <source>
        <dbReference type="ARBA" id="ARBA00022989"/>
    </source>
</evidence>
<keyword evidence="2" id="KW-0597">Phosphoprotein</keyword>
<dbReference type="PROSITE" id="PS50820">
    <property type="entry name" value="LCCL"/>
    <property type="match status" value="1"/>
</dbReference>
<dbReference type="InParanoid" id="A0A6P8RYT3"/>
<evidence type="ECO:0000256" key="8">
    <source>
        <dbReference type="SAM" id="MobiDB-lite"/>
    </source>
</evidence>
<feature type="compositionally biased region" description="Basic and acidic residues" evidence="8">
    <location>
        <begin position="695"/>
        <end position="710"/>
    </location>
</feature>
<reference evidence="15" key="1">
    <citation type="submission" date="2025-08" db="UniProtKB">
        <authorList>
            <consortium name="RefSeq"/>
        </authorList>
    </citation>
    <scope>IDENTIFICATION</scope>
</reference>
<evidence type="ECO:0000313" key="15">
    <source>
        <dbReference type="RefSeq" id="XP_033809861.1"/>
    </source>
</evidence>
<keyword evidence="14" id="KW-1185">Reference proteome</keyword>
<accession>A0A6P8RYT3</accession>
<evidence type="ECO:0000256" key="6">
    <source>
        <dbReference type="ARBA" id="ARBA00023157"/>
    </source>
</evidence>
<dbReference type="GO" id="GO:0005886">
    <property type="term" value="C:plasma membrane"/>
    <property type="evidence" value="ECO:0007669"/>
    <property type="project" value="TreeGrafter"/>
</dbReference>
<dbReference type="InterPro" id="IPR004043">
    <property type="entry name" value="LCCL"/>
</dbReference>
<gene>
    <name evidence="15" type="primary">LOC117364602</name>
</gene>
<dbReference type="OrthoDB" id="6369184at2759"/>
<keyword evidence="10" id="KW-0732">Signal</keyword>
<feature type="disulfide bond" evidence="7">
    <location>
        <begin position="29"/>
        <end position="56"/>
    </location>
</feature>
<dbReference type="Gene3D" id="2.60.120.290">
    <property type="entry name" value="Spermadhesin, CUB domain"/>
    <property type="match status" value="1"/>
</dbReference>
<dbReference type="PANTHER" id="PTHR46806">
    <property type="entry name" value="F5/8 TYPE C DOMAIN-CONTAINING PROTEIN"/>
    <property type="match status" value="1"/>
</dbReference>
<dbReference type="SUPFAM" id="SSF69848">
    <property type="entry name" value="LCCL domain"/>
    <property type="match status" value="1"/>
</dbReference>
<evidence type="ECO:0000256" key="7">
    <source>
        <dbReference type="PROSITE-ProRule" id="PRU00059"/>
    </source>
</evidence>
<dbReference type="InterPro" id="IPR000859">
    <property type="entry name" value="CUB_dom"/>
</dbReference>
<comment type="subcellular location">
    <subcellularLocation>
        <location evidence="1">Membrane</location>
        <topology evidence="1">Single-pass type I membrane protein</topology>
    </subcellularLocation>
</comment>
<evidence type="ECO:0000256" key="5">
    <source>
        <dbReference type="ARBA" id="ARBA00023136"/>
    </source>
</evidence>
<dbReference type="Pfam" id="PF00754">
    <property type="entry name" value="F5_F8_type_C"/>
    <property type="match status" value="1"/>
</dbReference>
<evidence type="ECO:0000313" key="14">
    <source>
        <dbReference type="Proteomes" id="UP000515159"/>
    </source>
</evidence>
<dbReference type="CDD" id="cd00041">
    <property type="entry name" value="CUB"/>
    <property type="match status" value="1"/>
</dbReference>
<feature type="region of interest" description="Disordered" evidence="8">
    <location>
        <begin position="665"/>
        <end position="710"/>
    </location>
</feature>
<dbReference type="Proteomes" id="UP000515159">
    <property type="component" value="Chromosome 8"/>
</dbReference>
<keyword evidence="3 9" id="KW-0812">Transmembrane</keyword>
<dbReference type="AlphaFoldDB" id="A0A6P8RYT3"/>
<dbReference type="Gene3D" id="2.60.120.260">
    <property type="entry name" value="Galactose-binding domain-like"/>
    <property type="match status" value="1"/>
</dbReference>
<dbReference type="PANTHER" id="PTHR46806:SF6">
    <property type="entry name" value="DISCOIDIN, CUB AND LCCL DOMAIN CONTAINING 1"/>
    <property type="match status" value="1"/>
</dbReference>
<feature type="transmembrane region" description="Helical" evidence="9">
    <location>
        <begin position="450"/>
        <end position="475"/>
    </location>
</feature>
<evidence type="ECO:0000259" key="11">
    <source>
        <dbReference type="PROSITE" id="PS01180"/>
    </source>
</evidence>
<proteinExistence type="predicted"/>
<evidence type="ECO:0000259" key="12">
    <source>
        <dbReference type="PROSITE" id="PS50022"/>
    </source>
</evidence>
<keyword evidence="4 9" id="KW-1133">Transmembrane helix</keyword>
<dbReference type="Pfam" id="PF00431">
    <property type="entry name" value="CUB"/>
    <property type="match status" value="1"/>
</dbReference>